<dbReference type="InterPro" id="IPR003653">
    <property type="entry name" value="Peptidase_C48_C"/>
</dbReference>
<sequence length="526" mass="60049">MYNGNPIVRNERIFIEEDGHIDVRQLFDNQQSAKTSSVEEVWGFINRVVSCLKVYLLSLLGNCSRHNPFLYKQSLEKNVQQTKMLNNESKSNDISDIEIISKQDFITNDYHLVNKQTSPRLRENSILVDYDGDGFGDGFGFGDGGNWTLSSSEHDRHDEMQNVGRALRGMAIKRLQSNAKPVSSQYGTDFSIAKPIQYNLPAATVLSNMVKATTASSNMVKATSTASSSIGQFGIPPKPITKYQESVLNYYAHTKLLSTTSPSILDTLISNIRKEKITSTFEQTQAKIQDLITKKRLETSTTTTAVQKLTDEQLKQVYQAWESNPRKLYVVKYSIELVAGDIQTLKDNRWLNDNAIDFYINLIMQEIPRIFGWTTHFYTTLEERGYKGVERWAKRKKLDLFTMEKILVPVNIHNTHWALAVIDNKEKSIVYYDSLDGSGRGNIEAVSNLQMYMDKEAQRLGRDSITYKLVPSRKAPQQRNGTDCGVFTLVAARYIAENKELNYSQTDMKTLRRRIVYEMLNNLLLK</sequence>
<dbReference type="FunFam" id="3.30.310.130:FF:000008">
    <property type="entry name" value="Ubiquitin-like-specific protease 1"/>
    <property type="match status" value="1"/>
</dbReference>
<dbReference type="GO" id="GO:0016929">
    <property type="term" value="F:deSUMOylase activity"/>
    <property type="evidence" value="ECO:0007669"/>
    <property type="project" value="TreeGrafter"/>
</dbReference>
<dbReference type="PANTHER" id="PTHR12606">
    <property type="entry name" value="SENTRIN/SUMO-SPECIFIC PROTEASE"/>
    <property type="match status" value="1"/>
</dbReference>
<proteinExistence type="inferred from homology"/>
<keyword evidence="2" id="KW-0645">Protease</keyword>
<evidence type="ECO:0000256" key="1">
    <source>
        <dbReference type="ARBA" id="ARBA00005234"/>
    </source>
</evidence>
<dbReference type="PANTHER" id="PTHR12606:SF141">
    <property type="entry name" value="GH15225P-RELATED"/>
    <property type="match status" value="1"/>
</dbReference>
<evidence type="ECO:0000313" key="7">
    <source>
        <dbReference type="Proteomes" id="UP001202479"/>
    </source>
</evidence>
<comment type="caution">
    <text evidence="6">The sequence shown here is derived from an EMBL/GenBank/DDBJ whole genome shotgun (WGS) entry which is preliminary data.</text>
</comment>
<comment type="similarity">
    <text evidence="1">Belongs to the peptidase C48 family.</text>
</comment>
<gene>
    <name evidence="6" type="ORF">KGF56_003411</name>
</gene>
<evidence type="ECO:0000259" key="5">
    <source>
        <dbReference type="PROSITE" id="PS50600"/>
    </source>
</evidence>
<dbReference type="RefSeq" id="XP_049179523.1">
    <property type="nucleotide sequence ID" value="XM_049324741.1"/>
</dbReference>
<name>A0AAI9WWZ6_9ASCO</name>
<organism evidence="6 7">
    <name type="scientific">Candida oxycetoniae</name>
    <dbReference type="NCBI Taxonomy" id="497107"/>
    <lineage>
        <taxon>Eukaryota</taxon>
        <taxon>Fungi</taxon>
        <taxon>Dikarya</taxon>
        <taxon>Ascomycota</taxon>
        <taxon>Saccharomycotina</taxon>
        <taxon>Pichiomycetes</taxon>
        <taxon>Debaryomycetaceae</taxon>
        <taxon>Candida/Lodderomyces clade</taxon>
        <taxon>Candida</taxon>
    </lineage>
</organism>
<evidence type="ECO:0000256" key="2">
    <source>
        <dbReference type="ARBA" id="ARBA00022670"/>
    </source>
</evidence>
<feature type="domain" description="Ubiquitin-like protease family profile" evidence="5">
    <location>
        <begin position="335"/>
        <end position="495"/>
    </location>
</feature>
<protein>
    <recommendedName>
        <fullName evidence="5">Ubiquitin-like protease family profile domain-containing protein</fullName>
    </recommendedName>
</protein>
<dbReference type="GO" id="GO:0016926">
    <property type="term" value="P:protein desumoylation"/>
    <property type="evidence" value="ECO:0007669"/>
    <property type="project" value="TreeGrafter"/>
</dbReference>
<dbReference type="Gene3D" id="3.30.310.130">
    <property type="entry name" value="Ubiquitin-related"/>
    <property type="match status" value="1"/>
</dbReference>
<keyword evidence="3" id="KW-0378">Hydrolase</keyword>
<dbReference type="EMBL" id="JAHUZD010000120">
    <property type="protein sequence ID" value="KAI3403776.2"/>
    <property type="molecule type" value="Genomic_DNA"/>
</dbReference>
<dbReference type="SUPFAM" id="SSF54001">
    <property type="entry name" value="Cysteine proteinases"/>
    <property type="match status" value="1"/>
</dbReference>
<evidence type="ECO:0000313" key="6">
    <source>
        <dbReference type="EMBL" id="KAI3403776.2"/>
    </source>
</evidence>
<dbReference type="PROSITE" id="PS50600">
    <property type="entry name" value="ULP_PROTEASE"/>
    <property type="match status" value="1"/>
</dbReference>
<dbReference type="InterPro" id="IPR038765">
    <property type="entry name" value="Papain-like_cys_pep_sf"/>
</dbReference>
<keyword evidence="4" id="KW-0788">Thiol protease</keyword>
<dbReference type="Gene3D" id="1.10.418.20">
    <property type="match status" value="1"/>
</dbReference>
<evidence type="ECO:0000256" key="4">
    <source>
        <dbReference type="ARBA" id="ARBA00022807"/>
    </source>
</evidence>
<dbReference type="AlphaFoldDB" id="A0AAI9WWZ6"/>
<dbReference type="GeneID" id="73381026"/>
<dbReference type="GO" id="GO:0006508">
    <property type="term" value="P:proteolysis"/>
    <property type="evidence" value="ECO:0007669"/>
    <property type="project" value="UniProtKB-KW"/>
</dbReference>
<accession>A0AAI9WWZ6</accession>
<evidence type="ECO:0000256" key="3">
    <source>
        <dbReference type="ARBA" id="ARBA00022801"/>
    </source>
</evidence>
<dbReference type="Pfam" id="PF02902">
    <property type="entry name" value="Peptidase_C48"/>
    <property type="match status" value="1"/>
</dbReference>
<dbReference type="GO" id="GO:0005634">
    <property type="term" value="C:nucleus"/>
    <property type="evidence" value="ECO:0007669"/>
    <property type="project" value="TreeGrafter"/>
</dbReference>
<keyword evidence="7" id="KW-1185">Reference proteome</keyword>
<reference evidence="6" key="1">
    <citation type="journal article" date="2022" name="DNA Res.">
        <title>Genome analysis of five recently described species of the CUG-Ser clade uncovers Candida theae as a new hybrid lineage with pathogenic potential in the Candida parapsilosis species complex.</title>
        <authorList>
            <person name="Mixao V."/>
            <person name="Del Olmo V."/>
            <person name="Hegedusova E."/>
            <person name="Saus E."/>
            <person name="Pryszcz L."/>
            <person name="Cillingova A."/>
            <person name="Nosek J."/>
            <person name="Gabaldon T."/>
        </authorList>
    </citation>
    <scope>NUCLEOTIDE SEQUENCE</scope>
    <source>
        <strain evidence="6">CBS 10844</strain>
    </source>
</reference>
<dbReference type="Proteomes" id="UP001202479">
    <property type="component" value="Unassembled WGS sequence"/>
</dbReference>